<comment type="caution">
    <text evidence="1">The sequence shown here is derived from an EMBL/GenBank/DDBJ whole genome shotgun (WGS) entry which is preliminary data.</text>
</comment>
<name>A0A934RUV6_9BACT</name>
<proteinExistence type="predicted"/>
<protein>
    <submittedName>
        <fullName evidence="1">Uncharacterized protein</fullName>
    </submittedName>
</protein>
<sequence>MLAETSGPAYDIDFMTAWGYRLPPGYMLSLGEAGIRAYGAGTTIIDGEVIKRGTDNPTVLNCTIKFMRTGVTIAHATGRKYVEGCVAIACENGFSLGSGGEVVNCKADCAYGPVYASTYERDKKYDAEITVIPATVPFYNGSKTVAYIGGSGHSITLKGSAEAMESDYTIRVGGDKGNIRLKHGNLPHQNHFSASQFELVNETGYPVYLSEKSSDVSVVSKGTVLDEGVGNKVVQN</sequence>
<dbReference type="EMBL" id="JAENIL010000016">
    <property type="protein sequence ID" value="MBK1877262.1"/>
    <property type="molecule type" value="Genomic_DNA"/>
</dbReference>
<gene>
    <name evidence="1" type="ORF">JIN87_10305</name>
</gene>
<reference evidence="1" key="1">
    <citation type="submission" date="2021-01" db="EMBL/GenBank/DDBJ databases">
        <title>Modified the classification status of verrucomicrobia.</title>
        <authorList>
            <person name="Feng X."/>
        </authorList>
    </citation>
    <scope>NUCLEOTIDE SEQUENCE</scope>
    <source>
        <strain evidence="1">KCTC 13126</strain>
    </source>
</reference>
<evidence type="ECO:0000313" key="2">
    <source>
        <dbReference type="Proteomes" id="UP000617628"/>
    </source>
</evidence>
<dbReference type="RefSeq" id="WP_378924217.1">
    <property type="nucleotide sequence ID" value="NZ_JBHLTO010000012.1"/>
</dbReference>
<evidence type="ECO:0000313" key="1">
    <source>
        <dbReference type="EMBL" id="MBK1877262.1"/>
    </source>
</evidence>
<keyword evidence="2" id="KW-1185">Reference proteome</keyword>
<accession>A0A934RUV6</accession>
<dbReference type="Proteomes" id="UP000617628">
    <property type="component" value="Unassembled WGS sequence"/>
</dbReference>
<dbReference type="AlphaFoldDB" id="A0A934RUV6"/>
<organism evidence="1 2">
    <name type="scientific">Pelagicoccus mobilis</name>
    <dbReference type="NCBI Taxonomy" id="415221"/>
    <lineage>
        <taxon>Bacteria</taxon>
        <taxon>Pseudomonadati</taxon>
        <taxon>Verrucomicrobiota</taxon>
        <taxon>Opitutia</taxon>
        <taxon>Puniceicoccales</taxon>
        <taxon>Pelagicoccaceae</taxon>
        <taxon>Pelagicoccus</taxon>
    </lineage>
</organism>